<accession>A0ABY0IJY2</accession>
<gene>
    <name evidence="1" type="ORF">DAY19_10690</name>
</gene>
<proteinExistence type="predicted"/>
<protein>
    <submittedName>
        <fullName evidence="1">Uncharacterized protein</fullName>
    </submittedName>
</protein>
<organism evidence="1 2">
    <name type="scientific">Halobacteriovorax vibrionivorans</name>
    <dbReference type="NCBI Taxonomy" id="2152716"/>
    <lineage>
        <taxon>Bacteria</taxon>
        <taxon>Pseudomonadati</taxon>
        <taxon>Bdellovibrionota</taxon>
        <taxon>Bacteriovoracia</taxon>
        <taxon>Bacteriovoracales</taxon>
        <taxon>Halobacteriovoraceae</taxon>
        <taxon>Halobacteriovorax</taxon>
    </lineage>
</organism>
<comment type="caution">
    <text evidence="1">The sequence shown here is derived from an EMBL/GenBank/DDBJ whole genome shotgun (WGS) entry which is preliminary data.</text>
</comment>
<evidence type="ECO:0000313" key="2">
    <source>
        <dbReference type="Proteomes" id="UP000443582"/>
    </source>
</evidence>
<sequence>MKKFLLRVTGDATEFASVLPVVQAILNENEDNQVAIVYNDGLELEDFWLPSRCWAYPISKKETESMFAAHKFAANLHDIFNTDYYIDFISDMYSAFLGLAFRANIKIGLQGGPKSFFYQVSLPEFSGEFLDEKKVSSLNAIEGDFNNPAIDNSFTHQNIRNIFISFPHKMDVAFIEKINFIAECLPTIKLHGYISSQSVDIYDAVKVHGAISLFSESSNVLARRIDEFDGVITDNLAIAQMSRNRGQLAFLICDEDDELPQWKYMPESIGRLNFSGSSLLSYGISETISLKAFPDLEDYILNYQSLRLVP</sequence>
<keyword evidence="2" id="KW-1185">Reference proteome</keyword>
<dbReference type="Proteomes" id="UP000443582">
    <property type="component" value="Unassembled WGS sequence"/>
</dbReference>
<evidence type="ECO:0000313" key="1">
    <source>
        <dbReference type="EMBL" id="RZF22141.1"/>
    </source>
</evidence>
<dbReference type="RefSeq" id="WP_115362224.1">
    <property type="nucleotide sequence ID" value="NZ_QDKL01000002.1"/>
</dbReference>
<name>A0ABY0IJY2_9BACT</name>
<reference evidence="2" key="1">
    <citation type="journal article" date="2019" name="Int. J. Syst. Evol. Microbiol.">
        <title>Halobacteriovorax valvorus sp. nov., a novel prokaryotic predator isolated from coastal seawater of China.</title>
        <authorList>
            <person name="Chen M.-X."/>
        </authorList>
    </citation>
    <scope>NUCLEOTIDE SEQUENCE [LARGE SCALE GENOMIC DNA]</scope>
    <source>
        <strain evidence="2">BL9</strain>
    </source>
</reference>
<dbReference type="EMBL" id="QDKL01000002">
    <property type="protein sequence ID" value="RZF22141.1"/>
    <property type="molecule type" value="Genomic_DNA"/>
</dbReference>